<protein>
    <submittedName>
        <fullName evidence="9">LPS O-antigen length regulator</fullName>
    </submittedName>
</protein>
<evidence type="ECO:0000256" key="3">
    <source>
        <dbReference type="ARBA" id="ARBA00022692"/>
    </source>
</evidence>
<feature type="transmembrane region" description="Helical" evidence="6">
    <location>
        <begin position="37"/>
        <end position="55"/>
    </location>
</feature>
<proteinExistence type="predicted"/>
<dbReference type="GO" id="GO:0005886">
    <property type="term" value="C:plasma membrane"/>
    <property type="evidence" value="ECO:0007669"/>
    <property type="project" value="UniProtKB-SubCell"/>
</dbReference>
<dbReference type="Proteomes" id="UP000287908">
    <property type="component" value="Unassembled WGS sequence"/>
</dbReference>
<dbReference type="AlphaFoldDB" id="A0A432ZG37"/>
<name>A0A432ZG37_9GAMM</name>
<dbReference type="InterPro" id="IPR032807">
    <property type="entry name" value="GNVR"/>
</dbReference>
<evidence type="ECO:0000313" key="9">
    <source>
        <dbReference type="EMBL" id="RUO76945.1"/>
    </source>
</evidence>
<dbReference type="InterPro" id="IPR003856">
    <property type="entry name" value="LPS_length_determ_N"/>
</dbReference>
<dbReference type="PANTHER" id="PTHR32309">
    <property type="entry name" value="TYROSINE-PROTEIN KINASE"/>
    <property type="match status" value="1"/>
</dbReference>
<evidence type="ECO:0000259" key="7">
    <source>
        <dbReference type="Pfam" id="PF02706"/>
    </source>
</evidence>
<keyword evidence="3 6" id="KW-0812">Transmembrane</keyword>
<feature type="domain" description="Tyrosine-protein kinase G-rich" evidence="8">
    <location>
        <begin position="245"/>
        <end position="312"/>
    </location>
</feature>
<comment type="caution">
    <text evidence="9">The sequence shown here is derived from an EMBL/GenBank/DDBJ whole genome shotgun (WGS) entry which is preliminary data.</text>
</comment>
<dbReference type="GO" id="GO:0004713">
    <property type="term" value="F:protein tyrosine kinase activity"/>
    <property type="evidence" value="ECO:0007669"/>
    <property type="project" value="TreeGrafter"/>
</dbReference>
<accession>A0A432ZG37</accession>
<dbReference type="InterPro" id="IPR050445">
    <property type="entry name" value="Bact_polysacc_biosynth/exp"/>
</dbReference>
<dbReference type="Pfam" id="PF13807">
    <property type="entry name" value="GNVR"/>
    <property type="match status" value="1"/>
</dbReference>
<keyword evidence="5 6" id="KW-0472">Membrane</keyword>
<evidence type="ECO:0000256" key="5">
    <source>
        <dbReference type="ARBA" id="ARBA00023136"/>
    </source>
</evidence>
<sequence length="319" mass="36037">MNQNQKNYTPPTYQQPDPADDEIDLRELFGIIWQGKWWIIAITFVFAVGSVIYSLSLPNIYQSEATLAPTEEASGGGLSGMAGQLGGLASLAGVNIGKSGTDKTTMAIEVLKSRSFLTDFVKKYKILPELMAVESWSPSSGLTYNTEVYNPETNEWVREVEPPKQPKPTSWEYVKTFRELMSVTSDQETGLVNVSINHQSPEVAKQWVEWLVTDVNNHMRNRDIKEAQRSLEYLNNELQDTSLSNMQQVFYQLIEKQTQTIMLANVRPEYIFQVLDPAVVPEQKAKPSRALICIIGTFLGGFLSVGFVLIRNIFRKEEK</sequence>
<keyword evidence="10" id="KW-1185">Reference proteome</keyword>
<comment type="subcellular location">
    <subcellularLocation>
        <location evidence="1">Cell membrane</location>
        <topology evidence="1">Multi-pass membrane protein</topology>
    </subcellularLocation>
</comment>
<feature type="domain" description="Polysaccharide chain length determinant N-terminal" evidence="7">
    <location>
        <begin position="21"/>
        <end position="123"/>
    </location>
</feature>
<evidence type="ECO:0000256" key="1">
    <source>
        <dbReference type="ARBA" id="ARBA00004651"/>
    </source>
</evidence>
<evidence type="ECO:0000256" key="6">
    <source>
        <dbReference type="SAM" id="Phobius"/>
    </source>
</evidence>
<evidence type="ECO:0000256" key="4">
    <source>
        <dbReference type="ARBA" id="ARBA00022989"/>
    </source>
</evidence>
<dbReference type="Pfam" id="PF02706">
    <property type="entry name" value="Wzz"/>
    <property type="match status" value="1"/>
</dbReference>
<dbReference type="EMBL" id="PIQF01000001">
    <property type="protein sequence ID" value="RUO76945.1"/>
    <property type="molecule type" value="Genomic_DNA"/>
</dbReference>
<feature type="transmembrane region" description="Helical" evidence="6">
    <location>
        <begin position="290"/>
        <end position="314"/>
    </location>
</feature>
<evidence type="ECO:0000313" key="10">
    <source>
        <dbReference type="Proteomes" id="UP000287908"/>
    </source>
</evidence>
<dbReference type="PANTHER" id="PTHR32309:SF13">
    <property type="entry name" value="FERRIC ENTEROBACTIN TRANSPORT PROTEIN FEPE"/>
    <property type="match status" value="1"/>
</dbReference>
<gene>
    <name evidence="9" type="ORF">CWI81_00090</name>
</gene>
<dbReference type="RefSeq" id="WP_126783215.1">
    <property type="nucleotide sequence ID" value="NZ_PIQF01000001.1"/>
</dbReference>
<evidence type="ECO:0000259" key="8">
    <source>
        <dbReference type="Pfam" id="PF13807"/>
    </source>
</evidence>
<keyword evidence="2" id="KW-1003">Cell membrane</keyword>
<reference evidence="9 10" key="1">
    <citation type="journal article" date="2011" name="Front. Microbiol.">
        <title>Genomic signatures of strain selection and enhancement in Bacillus atrophaeus var. globigii, a historical biowarfare simulant.</title>
        <authorList>
            <person name="Gibbons H.S."/>
            <person name="Broomall S.M."/>
            <person name="McNew L.A."/>
            <person name="Daligault H."/>
            <person name="Chapman C."/>
            <person name="Bruce D."/>
            <person name="Karavis M."/>
            <person name="Krepps M."/>
            <person name="McGregor P.A."/>
            <person name="Hong C."/>
            <person name="Park K.H."/>
            <person name="Akmal A."/>
            <person name="Feldman A."/>
            <person name="Lin J.S."/>
            <person name="Chang W.E."/>
            <person name="Higgs B.W."/>
            <person name="Demirev P."/>
            <person name="Lindquist J."/>
            <person name="Liem A."/>
            <person name="Fochler E."/>
            <person name="Read T.D."/>
            <person name="Tapia R."/>
            <person name="Johnson S."/>
            <person name="Bishop-Lilly K.A."/>
            <person name="Detter C."/>
            <person name="Han C."/>
            <person name="Sozhamannan S."/>
            <person name="Rosenzweig C.N."/>
            <person name="Skowronski E.W."/>
        </authorList>
    </citation>
    <scope>NUCLEOTIDE SEQUENCE [LARGE SCALE GENOMIC DNA]</scope>
    <source>
        <strain evidence="9 10">CL-SP19</strain>
    </source>
</reference>
<dbReference type="OrthoDB" id="9775724at2"/>
<evidence type="ECO:0000256" key="2">
    <source>
        <dbReference type="ARBA" id="ARBA00022475"/>
    </source>
</evidence>
<organism evidence="9 10">
    <name type="scientific">Idiomarina seosinensis</name>
    <dbReference type="NCBI Taxonomy" id="281739"/>
    <lineage>
        <taxon>Bacteria</taxon>
        <taxon>Pseudomonadati</taxon>
        <taxon>Pseudomonadota</taxon>
        <taxon>Gammaproteobacteria</taxon>
        <taxon>Alteromonadales</taxon>
        <taxon>Idiomarinaceae</taxon>
        <taxon>Idiomarina</taxon>
    </lineage>
</organism>
<keyword evidence="4 6" id="KW-1133">Transmembrane helix</keyword>